<gene>
    <name evidence="3" type="ORF">NC998_13625</name>
</gene>
<evidence type="ECO:0000256" key="1">
    <source>
        <dbReference type="SAM" id="Phobius"/>
    </source>
</evidence>
<keyword evidence="4" id="KW-1185">Reference proteome</keyword>
<sequence>MPTGSFEKTNIGWQTQQLLRQPGEWIELQLNKLFSSSNDQTPQTLPSWLTDAIEFLVRVVFWLLVGFCLLWLTWQLLQTFLPSLRSLKLLFWLQRPEAHSNINAQVSQLDAAGWFQRSQDSHRRGNYPEAFQDLYFALLQHLSESNLVPLEASRTDGEYWQLVQHFPQAPLYQLLITTHEQMRFNNMAISLETLNRCQTAYQEIERREIENRMPAGRRS</sequence>
<reference evidence="3 4" key="1">
    <citation type="submission" date="2022-04" db="EMBL/GenBank/DDBJ databases">
        <title>Positive selection, recombination, and allopatry shape intraspecific diversity of widespread and dominant cyanobacteria.</title>
        <authorList>
            <person name="Wei J."/>
            <person name="Shu W."/>
            <person name="Hu C."/>
        </authorList>
    </citation>
    <scope>NUCLEOTIDE SEQUENCE [LARGE SCALE GENOMIC DNA]</scope>
    <source>
        <strain evidence="3 4">GB2-A4</strain>
    </source>
</reference>
<evidence type="ECO:0000313" key="4">
    <source>
        <dbReference type="Proteomes" id="UP001464891"/>
    </source>
</evidence>
<organism evidence="3 4">
    <name type="scientific">Trichocoleus desertorum GB2-A4</name>
    <dbReference type="NCBI Taxonomy" id="2933944"/>
    <lineage>
        <taxon>Bacteria</taxon>
        <taxon>Bacillati</taxon>
        <taxon>Cyanobacteriota</taxon>
        <taxon>Cyanophyceae</taxon>
        <taxon>Leptolyngbyales</taxon>
        <taxon>Trichocoleusaceae</taxon>
        <taxon>Trichocoleus</taxon>
    </lineage>
</organism>
<dbReference type="Pfam" id="PF13559">
    <property type="entry name" value="DUF4129"/>
    <property type="match status" value="1"/>
</dbReference>
<feature type="domain" description="Protein-glutamine gamma-glutamyltransferase-like C-terminal" evidence="2">
    <location>
        <begin position="134"/>
        <end position="202"/>
    </location>
</feature>
<evidence type="ECO:0000313" key="3">
    <source>
        <dbReference type="EMBL" id="MEP0818136.1"/>
    </source>
</evidence>
<protein>
    <submittedName>
        <fullName evidence="3">DUF4129 domain-containing protein</fullName>
    </submittedName>
</protein>
<dbReference type="RefSeq" id="WP_190432589.1">
    <property type="nucleotide sequence ID" value="NZ_JAMPKM010000007.1"/>
</dbReference>
<comment type="caution">
    <text evidence="3">The sequence shown here is derived from an EMBL/GenBank/DDBJ whole genome shotgun (WGS) entry which is preliminary data.</text>
</comment>
<proteinExistence type="predicted"/>
<dbReference type="InterPro" id="IPR025403">
    <property type="entry name" value="TgpA-like_C"/>
</dbReference>
<feature type="transmembrane region" description="Helical" evidence="1">
    <location>
        <begin position="55"/>
        <end position="77"/>
    </location>
</feature>
<dbReference type="Proteomes" id="UP001464891">
    <property type="component" value="Unassembled WGS sequence"/>
</dbReference>
<accession>A0ABV0JAR2</accession>
<evidence type="ECO:0000259" key="2">
    <source>
        <dbReference type="Pfam" id="PF13559"/>
    </source>
</evidence>
<keyword evidence="1" id="KW-1133">Transmembrane helix</keyword>
<name>A0ABV0JAR2_9CYAN</name>
<dbReference type="EMBL" id="JAMPKM010000007">
    <property type="protein sequence ID" value="MEP0818136.1"/>
    <property type="molecule type" value="Genomic_DNA"/>
</dbReference>
<keyword evidence="1" id="KW-0812">Transmembrane</keyword>
<keyword evidence="1" id="KW-0472">Membrane</keyword>